<dbReference type="NCBIfam" id="TIGR04256">
    <property type="entry name" value="GxxExxY"/>
    <property type="match status" value="1"/>
</dbReference>
<sequence>MDGAFDDWVDADYLGSGAGLGSLVGEPGAAYGVDLAVYTPFTHRAIGCAMRVHSVLGAGFPEVIYQRALSIELAREGMQAQQEVETPIYFRGQQIGSRRVDFMVEGPQPEKPILVELKATTDLADIHFAQVINYLEAYHLHVGLLLNFGSTSLQYRRFIKSTFHT</sequence>
<dbReference type="RefSeq" id="WP_382312086.1">
    <property type="nucleotide sequence ID" value="NZ_JBHUFD010000001.1"/>
</dbReference>
<evidence type="ECO:0000313" key="1">
    <source>
        <dbReference type="EMBL" id="MFD1871765.1"/>
    </source>
</evidence>
<organism evidence="1 2">
    <name type="scientific">Hymenobacter bucti</name>
    <dbReference type="NCBI Taxonomy" id="1844114"/>
    <lineage>
        <taxon>Bacteria</taxon>
        <taxon>Pseudomonadati</taxon>
        <taxon>Bacteroidota</taxon>
        <taxon>Cytophagia</taxon>
        <taxon>Cytophagales</taxon>
        <taxon>Hymenobacteraceae</taxon>
        <taxon>Hymenobacter</taxon>
    </lineage>
</organism>
<dbReference type="EMBL" id="JBHUFD010000001">
    <property type="protein sequence ID" value="MFD1871765.1"/>
    <property type="molecule type" value="Genomic_DNA"/>
</dbReference>
<comment type="caution">
    <text evidence="1">The sequence shown here is derived from an EMBL/GenBank/DDBJ whole genome shotgun (WGS) entry which is preliminary data.</text>
</comment>
<proteinExistence type="predicted"/>
<gene>
    <name evidence="1" type="ORF">ACFSDX_04970</name>
</gene>
<name>A0ABW4QRU6_9BACT</name>
<keyword evidence="2" id="KW-1185">Reference proteome</keyword>
<protein>
    <submittedName>
        <fullName evidence="1">GxxExxY protein</fullName>
    </submittedName>
</protein>
<accession>A0ABW4QRU6</accession>
<evidence type="ECO:0000313" key="2">
    <source>
        <dbReference type="Proteomes" id="UP001597197"/>
    </source>
</evidence>
<reference evidence="2" key="1">
    <citation type="journal article" date="2019" name="Int. J. Syst. Evol. Microbiol.">
        <title>The Global Catalogue of Microorganisms (GCM) 10K type strain sequencing project: providing services to taxonomists for standard genome sequencing and annotation.</title>
        <authorList>
            <consortium name="The Broad Institute Genomics Platform"/>
            <consortium name="The Broad Institute Genome Sequencing Center for Infectious Disease"/>
            <person name="Wu L."/>
            <person name="Ma J."/>
        </authorList>
    </citation>
    <scope>NUCLEOTIDE SEQUENCE [LARGE SCALE GENOMIC DNA]</scope>
    <source>
        <strain evidence="2">CGMCC 1.15795</strain>
    </source>
</reference>
<dbReference type="InterPro" id="IPR026350">
    <property type="entry name" value="GxxExxY"/>
</dbReference>
<dbReference type="Proteomes" id="UP001597197">
    <property type="component" value="Unassembled WGS sequence"/>
</dbReference>
<dbReference type="Pfam" id="PF13366">
    <property type="entry name" value="PDDEXK_3"/>
    <property type="match status" value="1"/>
</dbReference>